<keyword evidence="4" id="KW-1185">Reference proteome</keyword>
<evidence type="ECO:0000259" key="2">
    <source>
        <dbReference type="PROSITE" id="PS50132"/>
    </source>
</evidence>
<dbReference type="InterPro" id="IPR036305">
    <property type="entry name" value="RGS_sf"/>
</dbReference>
<dbReference type="SUPFAM" id="SSF48097">
    <property type="entry name" value="Regulator of G-protein signaling, RGS"/>
    <property type="match status" value="1"/>
</dbReference>
<dbReference type="EMBL" id="JACEEZ010004788">
    <property type="protein sequence ID" value="KAG0726146.1"/>
    <property type="molecule type" value="Genomic_DNA"/>
</dbReference>
<feature type="region of interest" description="Disordered" evidence="1">
    <location>
        <begin position="1"/>
        <end position="38"/>
    </location>
</feature>
<dbReference type="AlphaFoldDB" id="A0A8J4YLY4"/>
<dbReference type="InterPro" id="IPR016137">
    <property type="entry name" value="RGS"/>
</dbReference>
<feature type="compositionally biased region" description="Low complexity" evidence="1">
    <location>
        <begin position="1"/>
        <end position="24"/>
    </location>
</feature>
<reference evidence="3" key="1">
    <citation type="submission" date="2020-07" db="EMBL/GenBank/DDBJ databases">
        <title>The High-quality genome of the commercially important snow crab, Chionoecetes opilio.</title>
        <authorList>
            <person name="Jeong J.-H."/>
            <person name="Ryu S."/>
        </authorList>
    </citation>
    <scope>NUCLEOTIDE SEQUENCE</scope>
    <source>
        <strain evidence="3">MADBK_172401_WGS</strain>
        <tissue evidence="3">Digestive gland</tissue>
    </source>
</reference>
<dbReference type="Gene3D" id="1.10.167.10">
    <property type="entry name" value="Regulator of G-protein Signalling 4, domain 2"/>
    <property type="match status" value="1"/>
</dbReference>
<evidence type="ECO:0000256" key="1">
    <source>
        <dbReference type="SAM" id="MobiDB-lite"/>
    </source>
</evidence>
<dbReference type="OrthoDB" id="10007451at2759"/>
<dbReference type="PROSITE" id="PS50132">
    <property type="entry name" value="RGS"/>
    <property type="match status" value="1"/>
</dbReference>
<dbReference type="Proteomes" id="UP000770661">
    <property type="component" value="Unassembled WGS sequence"/>
</dbReference>
<dbReference type="Pfam" id="PF00615">
    <property type="entry name" value="RGS"/>
    <property type="match status" value="1"/>
</dbReference>
<accession>A0A8J4YLY4</accession>
<organism evidence="3 4">
    <name type="scientific">Chionoecetes opilio</name>
    <name type="common">Atlantic snow crab</name>
    <name type="synonym">Cancer opilio</name>
    <dbReference type="NCBI Taxonomy" id="41210"/>
    <lineage>
        <taxon>Eukaryota</taxon>
        <taxon>Metazoa</taxon>
        <taxon>Ecdysozoa</taxon>
        <taxon>Arthropoda</taxon>
        <taxon>Crustacea</taxon>
        <taxon>Multicrustacea</taxon>
        <taxon>Malacostraca</taxon>
        <taxon>Eumalacostraca</taxon>
        <taxon>Eucarida</taxon>
        <taxon>Decapoda</taxon>
        <taxon>Pleocyemata</taxon>
        <taxon>Brachyura</taxon>
        <taxon>Eubrachyura</taxon>
        <taxon>Majoidea</taxon>
        <taxon>Majidae</taxon>
        <taxon>Chionoecetes</taxon>
    </lineage>
</organism>
<protein>
    <submittedName>
        <fullName evidence="3">Regulator of G-protein signaling 10</fullName>
    </submittedName>
</protein>
<feature type="domain" description="RGS" evidence="2">
    <location>
        <begin position="50"/>
        <end position="113"/>
    </location>
</feature>
<dbReference type="PANTHER" id="PTHR10845">
    <property type="entry name" value="REGULATOR OF G PROTEIN SIGNALING"/>
    <property type="match status" value="1"/>
</dbReference>
<proteinExistence type="predicted"/>
<dbReference type="InterPro" id="IPR044926">
    <property type="entry name" value="RGS_subdomain_2"/>
</dbReference>
<gene>
    <name evidence="3" type="primary">Rgs10</name>
    <name evidence="3" type="ORF">GWK47_037180</name>
</gene>
<dbReference type="PANTHER" id="PTHR10845:SF192">
    <property type="entry name" value="DOUBLE HIT, ISOFORM B"/>
    <property type="match status" value="1"/>
</dbReference>
<name>A0A8J4YLY4_CHIOP</name>
<evidence type="ECO:0000313" key="3">
    <source>
        <dbReference type="EMBL" id="KAG0726146.1"/>
    </source>
</evidence>
<sequence>MSSPSKSSAPAAPQTTTTTAATATKTEKGKAKVEKKKLPTKLQAESWTSSITNVLQDPEGVKAFRSYLEEKENESGEAGELTKNIDFYLECEEYKAEFKLLEDKAKKIFEEYLEKVESGVSVARVCDEYGVKKQTVSDSRKAKDKLREYAEAAQVPVFLQVGADKEVGTGGKGVHIGDKLEEEGLEGTVNSLVPVDGFSSPGCFGQKVAPKALKATSAKLVTVPASLWQWRLEVTVQCTH</sequence>
<evidence type="ECO:0000313" key="4">
    <source>
        <dbReference type="Proteomes" id="UP000770661"/>
    </source>
</evidence>
<comment type="caution">
    <text evidence="3">The sequence shown here is derived from an EMBL/GenBank/DDBJ whole genome shotgun (WGS) entry which is preliminary data.</text>
</comment>